<protein>
    <submittedName>
        <fullName evidence="1">Uncharacterized protein</fullName>
    </submittedName>
</protein>
<dbReference type="EMBL" id="JBFAKC010000015">
    <property type="protein sequence ID" value="MEV0711471.1"/>
    <property type="molecule type" value="Genomic_DNA"/>
</dbReference>
<dbReference type="RefSeq" id="WP_357787865.1">
    <property type="nucleotide sequence ID" value="NZ_JBFAKC010000015.1"/>
</dbReference>
<evidence type="ECO:0000313" key="1">
    <source>
        <dbReference type="EMBL" id="MEV0711471.1"/>
    </source>
</evidence>
<proteinExistence type="predicted"/>
<evidence type="ECO:0000313" key="2">
    <source>
        <dbReference type="Proteomes" id="UP001551695"/>
    </source>
</evidence>
<name>A0ABV3G1B2_9NOCA</name>
<keyword evidence="2" id="KW-1185">Reference proteome</keyword>
<accession>A0ABV3G1B2</accession>
<dbReference type="Proteomes" id="UP001551695">
    <property type="component" value="Unassembled WGS sequence"/>
</dbReference>
<comment type="caution">
    <text evidence="1">The sequence shown here is derived from an EMBL/GenBank/DDBJ whole genome shotgun (WGS) entry which is preliminary data.</text>
</comment>
<gene>
    <name evidence="1" type="ORF">AB0I48_28285</name>
</gene>
<organism evidence="1 2">
    <name type="scientific">Nocardia aurea</name>
    <dbReference type="NCBI Taxonomy" id="2144174"/>
    <lineage>
        <taxon>Bacteria</taxon>
        <taxon>Bacillati</taxon>
        <taxon>Actinomycetota</taxon>
        <taxon>Actinomycetes</taxon>
        <taxon>Mycobacteriales</taxon>
        <taxon>Nocardiaceae</taxon>
        <taxon>Nocardia</taxon>
    </lineage>
</organism>
<reference evidence="1 2" key="1">
    <citation type="submission" date="2024-06" db="EMBL/GenBank/DDBJ databases">
        <title>The Natural Products Discovery Center: Release of the First 8490 Sequenced Strains for Exploring Actinobacteria Biosynthetic Diversity.</title>
        <authorList>
            <person name="Kalkreuter E."/>
            <person name="Kautsar S.A."/>
            <person name="Yang D."/>
            <person name="Bader C.D."/>
            <person name="Teijaro C.N."/>
            <person name="Fluegel L."/>
            <person name="Davis C.M."/>
            <person name="Simpson J.R."/>
            <person name="Lauterbach L."/>
            <person name="Steele A.D."/>
            <person name="Gui C."/>
            <person name="Meng S."/>
            <person name="Li G."/>
            <person name="Viehrig K."/>
            <person name="Ye F."/>
            <person name="Su P."/>
            <person name="Kiefer A.F."/>
            <person name="Nichols A."/>
            <person name="Cepeda A.J."/>
            <person name="Yan W."/>
            <person name="Fan B."/>
            <person name="Jiang Y."/>
            <person name="Adhikari A."/>
            <person name="Zheng C.-J."/>
            <person name="Schuster L."/>
            <person name="Cowan T.M."/>
            <person name="Smanski M.J."/>
            <person name="Chevrette M.G."/>
            <person name="De Carvalho L.P.S."/>
            <person name="Shen B."/>
        </authorList>
    </citation>
    <scope>NUCLEOTIDE SEQUENCE [LARGE SCALE GENOMIC DNA]</scope>
    <source>
        <strain evidence="1 2">NPDC050403</strain>
    </source>
</reference>
<sequence length="50" mass="5554">MSSHADRGPPTTYPTGDTEIVHYEVTEDGIERIAERIYVTTPFTGKDTTP</sequence>